<evidence type="ECO:0000256" key="4">
    <source>
        <dbReference type="ARBA" id="ARBA00022692"/>
    </source>
</evidence>
<dbReference type="AlphaFoldDB" id="A0A1G2AR86"/>
<feature type="transmembrane region" description="Helical" evidence="9">
    <location>
        <begin position="37"/>
        <end position="58"/>
    </location>
</feature>
<keyword evidence="5 9" id="KW-0653">Protein transport</keyword>
<evidence type="ECO:0000256" key="5">
    <source>
        <dbReference type="ARBA" id="ARBA00022927"/>
    </source>
</evidence>
<keyword evidence="8 9" id="KW-0472">Membrane</keyword>
<dbReference type="InterPro" id="IPR001901">
    <property type="entry name" value="Translocase_SecE/Sec61-g"/>
</dbReference>
<evidence type="ECO:0000313" key="11">
    <source>
        <dbReference type="Proteomes" id="UP000177165"/>
    </source>
</evidence>
<dbReference type="GO" id="GO:0008320">
    <property type="term" value="F:protein transmembrane transporter activity"/>
    <property type="evidence" value="ECO:0007669"/>
    <property type="project" value="UniProtKB-UniRule"/>
</dbReference>
<comment type="caution">
    <text evidence="10">The sequence shown here is derived from an EMBL/GenBank/DDBJ whole genome shotgun (WGS) entry which is preliminary data.</text>
</comment>
<dbReference type="PANTHER" id="PTHR33910:SF1">
    <property type="entry name" value="PROTEIN TRANSLOCASE SUBUNIT SECE"/>
    <property type="match status" value="1"/>
</dbReference>
<evidence type="ECO:0000256" key="8">
    <source>
        <dbReference type="ARBA" id="ARBA00023136"/>
    </source>
</evidence>
<comment type="subunit">
    <text evidence="9">Component of the Sec protein translocase complex. Heterotrimer consisting of SecY, SecE and SecG subunits. The heterotrimers can form oligomers, although 1 heterotrimer is thought to be able to translocate proteins. Interacts with the ribosome. Interacts with SecDF, and other proteins may be involved. Interacts with SecA.</text>
</comment>
<dbReference type="STRING" id="1798540.A3B74_04110"/>
<name>A0A1G2AR86_9BACT</name>
<comment type="subcellular location">
    <subcellularLocation>
        <location evidence="9">Cell membrane</location>
        <topology evidence="9">Single-pass membrane protein</topology>
    </subcellularLocation>
    <subcellularLocation>
        <location evidence="1">Membrane</location>
    </subcellularLocation>
</comment>
<keyword evidence="2 9" id="KW-0813">Transport</keyword>
<dbReference type="GO" id="GO:0043952">
    <property type="term" value="P:protein transport by the Sec complex"/>
    <property type="evidence" value="ECO:0007669"/>
    <property type="project" value="UniProtKB-UniRule"/>
</dbReference>
<dbReference type="Pfam" id="PF00584">
    <property type="entry name" value="SecE"/>
    <property type="match status" value="1"/>
</dbReference>
<accession>A0A1G2AR86</accession>
<dbReference type="GO" id="GO:0065002">
    <property type="term" value="P:intracellular protein transmembrane transport"/>
    <property type="evidence" value="ECO:0007669"/>
    <property type="project" value="UniProtKB-UniRule"/>
</dbReference>
<evidence type="ECO:0000256" key="3">
    <source>
        <dbReference type="ARBA" id="ARBA00022475"/>
    </source>
</evidence>
<dbReference type="Gene3D" id="1.20.5.1030">
    <property type="entry name" value="Preprotein translocase secy subunit"/>
    <property type="match status" value="1"/>
</dbReference>
<evidence type="ECO:0000256" key="7">
    <source>
        <dbReference type="ARBA" id="ARBA00023010"/>
    </source>
</evidence>
<dbReference type="EMBL" id="MHKB01000011">
    <property type="protein sequence ID" value="OGY79039.1"/>
    <property type="molecule type" value="Genomic_DNA"/>
</dbReference>
<proteinExistence type="inferred from homology"/>
<organism evidence="10 11">
    <name type="scientific">Candidatus Kerfeldbacteria bacterium RIFCSPHIGHO2_02_FULL_42_14</name>
    <dbReference type="NCBI Taxonomy" id="1798540"/>
    <lineage>
        <taxon>Bacteria</taxon>
        <taxon>Candidatus Kerfeldiibacteriota</taxon>
    </lineage>
</organism>
<keyword evidence="7 9" id="KW-0811">Translocation</keyword>
<dbReference type="Proteomes" id="UP000177165">
    <property type="component" value="Unassembled WGS sequence"/>
</dbReference>
<comment type="function">
    <text evidence="9">Essential subunit of the Sec protein translocation channel SecYEG. Clamps together the 2 halves of SecY. May contact the channel plug during translocation.</text>
</comment>
<evidence type="ECO:0000256" key="6">
    <source>
        <dbReference type="ARBA" id="ARBA00022989"/>
    </source>
</evidence>
<dbReference type="InterPro" id="IPR005807">
    <property type="entry name" value="SecE_bac"/>
</dbReference>
<dbReference type="GO" id="GO:0005886">
    <property type="term" value="C:plasma membrane"/>
    <property type="evidence" value="ECO:0007669"/>
    <property type="project" value="UniProtKB-SubCell"/>
</dbReference>
<dbReference type="NCBIfam" id="TIGR00964">
    <property type="entry name" value="secE_bact"/>
    <property type="match status" value="1"/>
</dbReference>
<evidence type="ECO:0000256" key="9">
    <source>
        <dbReference type="HAMAP-Rule" id="MF_00422"/>
    </source>
</evidence>
<keyword evidence="6 9" id="KW-1133">Transmembrane helix</keyword>
<keyword evidence="3 9" id="KW-1003">Cell membrane</keyword>
<gene>
    <name evidence="9" type="primary">secE</name>
    <name evidence="10" type="ORF">A3B74_04110</name>
</gene>
<comment type="similarity">
    <text evidence="9">Belongs to the SecE/SEC61-gamma family.</text>
</comment>
<dbReference type="PROSITE" id="PS01067">
    <property type="entry name" value="SECE_SEC61G"/>
    <property type="match status" value="1"/>
</dbReference>
<sequence length="65" mass="7515">MESDKRTLHLIQYLKDSYSELRKVDWPSRQETIRQSLIVIGASAIVAVFLGTMDYIFATLLKKIL</sequence>
<keyword evidence="4 9" id="KW-0812">Transmembrane</keyword>
<dbReference type="PANTHER" id="PTHR33910">
    <property type="entry name" value="PROTEIN TRANSLOCASE SUBUNIT SECE"/>
    <property type="match status" value="1"/>
</dbReference>
<dbReference type="GO" id="GO:0006605">
    <property type="term" value="P:protein targeting"/>
    <property type="evidence" value="ECO:0007669"/>
    <property type="project" value="UniProtKB-UniRule"/>
</dbReference>
<dbReference type="GO" id="GO:0009306">
    <property type="term" value="P:protein secretion"/>
    <property type="evidence" value="ECO:0007669"/>
    <property type="project" value="UniProtKB-UniRule"/>
</dbReference>
<dbReference type="InterPro" id="IPR038379">
    <property type="entry name" value="SecE_sf"/>
</dbReference>
<evidence type="ECO:0000313" key="10">
    <source>
        <dbReference type="EMBL" id="OGY79039.1"/>
    </source>
</evidence>
<evidence type="ECO:0000256" key="2">
    <source>
        <dbReference type="ARBA" id="ARBA00022448"/>
    </source>
</evidence>
<evidence type="ECO:0000256" key="1">
    <source>
        <dbReference type="ARBA" id="ARBA00004370"/>
    </source>
</evidence>
<dbReference type="HAMAP" id="MF_00422">
    <property type="entry name" value="SecE"/>
    <property type="match status" value="1"/>
</dbReference>
<reference evidence="10 11" key="1">
    <citation type="journal article" date="2016" name="Nat. Commun.">
        <title>Thousands of microbial genomes shed light on interconnected biogeochemical processes in an aquifer system.</title>
        <authorList>
            <person name="Anantharaman K."/>
            <person name="Brown C.T."/>
            <person name="Hug L.A."/>
            <person name="Sharon I."/>
            <person name="Castelle C.J."/>
            <person name="Probst A.J."/>
            <person name="Thomas B.C."/>
            <person name="Singh A."/>
            <person name="Wilkins M.J."/>
            <person name="Karaoz U."/>
            <person name="Brodie E.L."/>
            <person name="Williams K.H."/>
            <person name="Hubbard S.S."/>
            <person name="Banfield J.F."/>
        </authorList>
    </citation>
    <scope>NUCLEOTIDE SEQUENCE [LARGE SCALE GENOMIC DNA]</scope>
</reference>
<protein>
    <recommendedName>
        <fullName evidence="9">Protein translocase subunit SecE</fullName>
    </recommendedName>
</protein>